<feature type="domain" description="APS kinase" evidence="2">
    <location>
        <begin position="261"/>
        <end position="327"/>
    </location>
</feature>
<dbReference type="InterPro" id="IPR059117">
    <property type="entry name" value="APS_kinase_dom"/>
</dbReference>
<sequence>MTTLRHELFLATTGIIFYILKPAFDLCCFCSQPTTVNFCGSHLEYTTDGNLIDGSVAPACSMSDHSSTVAAWFSKNICTKKATKEYSAWHVVEFYTMIHIMVELMMISYRQSLVSYVSDVSMNSSHQRRMALPLEMAQEHVDTLDFSGRCVDIGARHHVIKEILNREKQAGIEPDPDIDAFMKGGYLMSRKLEGLAQQVVAMGFSSEHDTMALILIEGKVEKSVAWLFEGGEDADNQREPNNLGGGGNLKIDISEELAQITEMEMKFKSSLISPYRKDRDACREMLTDDNFIEATLLFCVFMNMPLEVCERRDPKSFYKLARAGKIIDRCYHGVSRVKWRTVVENFSNNSATYVLKPVAKELAQQGISLQSSPEKSTIEDMTDREDLGPQPAIPYAWVMYKLKAERERGIIIELRSLLCFHVSGDWDSGSGSRKSFKPYSVVVQGFNKKVLDMNARAIMKEEKL</sequence>
<dbReference type="InterPro" id="IPR009060">
    <property type="entry name" value="UBA-like_sf"/>
</dbReference>
<dbReference type="Gene3D" id="1.10.8.10">
    <property type="entry name" value="DNA helicase RuvA subunit, C-terminal domain"/>
    <property type="match status" value="1"/>
</dbReference>
<organism evidence="3 4">
    <name type="scientific">Artemisia annua</name>
    <name type="common">Sweet wormwood</name>
    <dbReference type="NCBI Taxonomy" id="35608"/>
    <lineage>
        <taxon>Eukaryota</taxon>
        <taxon>Viridiplantae</taxon>
        <taxon>Streptophyta</taxon>
        <taxon>Embryophyta</taxon>
        <taxon>Tracheophyta</taxon>
        <taxon>Spermatophyta</taxon>
        <taxon>Magnoliopsida</taxon>
        <taxon>eudicotyledons</taxon>
        <taxon>Gunneridae</taxon>
        <taxon>Pentapetalae</taxon>
        <taxon>asterids</taxon>
        <taxon>campanulids</taxon>
        <taxon>Asterales</taxon>
        <taxon>Asteraceae</taxon>
        <taxon>Asteroideae</taxon>
        <taxon>Anthemideae</taxon>
        <taxon>Artemisiinae</taxon>
        <taxon>Artemisia</taxon>
    </lineage>
</organism>
<dbReference type="AlphaFoldDB" id="A0A2U1MQ18"/>
<dbReference type="EMBL" id="PKPP01004664">
    <property type="protein sequence ID" value="PWA63316.1"/>
    <property type="molecule type" value="Genomic_DNA"/>
</dbReference>
<dbReference type="SUPFAM" id="SSF46934">
    <property type="entry name" value="UBA-like"/>
    <property type="match status" value="1"/>
</dbReference>
<name>A0A2U1MQ18_ARTAN</name>
<proteinExistence type="predicted"/>
<keyword evidence="1" id="KW-0808">Transferase</keyword>
<dbReference type="OrthoDB" id="515654at2759"/>
<dbReference type="Proteomes" id="UP000245207">
    <property type="component" value="Unassembled WGS sequence"/>
</dbReference>
<dbReference type="PANTHER" id="PTHR35294:SF1">
    <property type="entry name" value="OS05G0409000 PROTEIN"/>
    <property type="match status" value="1"/>
</dbReference>
<evidence type="ECO:0000313" key="3">
    <source>
        <dbReference type="EMBL" id="PWA63316.1"/>
    </source>
</evidence>
<dbReference type="InterPro" id="IPR027417">
    <property type="entry name" value="P-loop_NTPase"/>
</dbReference>
<evidence type="ECO:0000256" key="1">
    <source>
        <dbReference type="ARBA" id="ARBA00022679"/>
    </source>
</evidence>
<dbReference type="STRING" id="35608.A0A2U1MQ18"/>
<evidence type="ECO:0000313" key="4">
    <source>
        <dbReference type="Proteomes" id="UP000245207"/>
    </source>
</evidence>
<dbReference type="Pfam" id="PF01583">
    <property type="entry name" value="APS_kinase"/>
    <property type="match status" value="1"/>
</dbReference>
<dbReference type="PANTHER" id="PTHR35294">
    <property type="entry name" value="UBIQUITIN-ASSOCIATED/TRANSLATION ELONGATION FACTOR EF1B PROTEIN"/>
    <property type="match status" value="1"/>
</dbReference>
<evidence type="ECO:0000259" key="2">
    <source>
        <dbReference type="Pfam" id="PF01583"/>
    </source>
</evidence>
<keyword evidence="4" id="KW-1185">Reference proteome</keyword>
<dbReference type="Gene3D" id="3.40.50.300">
    <property type="entry name" value="P-loop containing nucleotide triphosphate hydrolases"/>
    <property type="match status" value="1"/>
</dbReference>
<protein>
    <submittedName>
        <fullName evidence="3">UBA-like protein</fullName>
    </submittedName>
</protein>
<accession>A0A2U1MQ18</accession>
<reference evidence="3 4" key="1">
    <citation type="journal article" date="2018" name="Mol. Plant">
        <title>The genome of Artemisia annua provides insight into the evolution of Asteraceae family and artemisinin biosynthesis.</title>
        <authorList>
            <person name="Shen Q."/>
            <person name="Zhang L."/>
            <person name="Liao Z."/>
            <person name="Wang S."/>
            <person name="Yan T."/>
            <person name="Shi P."/>
            <person name="Liu M."/>
            <person name="Fu X."/>
            <person name="Pan Q."/>
            <person name="Wang Y."/>
            <person name="Lv Z."/>
            <person name="Lu X."/>
            <person name="Zhang F."/>
            <person name="Jiang W."/>
            <person name="Ma Y."/>
            <person name="Chen M."/>
            <person name="Hao X."/>
            <person name="Li L."/>
            <person name="Tang Y."/>
            <person name="Lv G."/>
            <person name="Zhou Y."/>
            <person name="Sun X."/>
            <person name="Brodelius P.E."/>
            <person name="Rose J.K.C."/>
            <person name="Tang K."/>
        </authorList>
    </citation>
    <scope>NUCLEOTIDE SEQUENCE [LARGE SCALE GENOMIC DNA]</scope>
    <source>
        <strain evidence="4">cv. Huhao1</strain>
        <tissue evidence="3">Leaf</tissue>
    </source>
</reference>
<comment type="caution">
    <text evidence="3">The sequence shown here is derived from an EMBL/GenBank/DDBJ whole genome shotgun (WGS) entry which is preliminary data.</text>
</comment>
<gene>
    <name evidence="3" type="ORF">CTI12_AA355490</name>
</gene>